<dbReference type="Proteomes" id="UP000746751">
    <property type="component" value="Unassembled WGS sequence"/>
</dbReference>
<accession>A0A921IQF3</accession>
<keyword evidence="7" id="KW-0092">Biotin</keyword>
<dbReference type="SMART" id="SM00878">
    <property type="entry name" value="Biotin_carb_C"/>
    <property type="match status" value="1"/>
</dbReference>
<feature type="domain" description="ATP-grasp" evidence="10">
    <location>
        <begin position="120"/>
        <end position="317"/>
    </location>
</feature>
<dbReference type="InterPro" id="IPR050856">
    <property type="entry name" value="Biotin_carboxylase_complex"/>
</dbReference>
<dbReference type="InterPro" id="IPR011764">
    <property type="entry name" value="Biotin_carboxylation_dom"/>
</dbReference>
<keyword evidence="4 9" id="KW-0547">Nucleotide-binding</keyword>
<dbReference type="FunFam" id="3.30.470.20:FF:000028">
    <property type="entry name" value="Methylcrotonoyl-CoA carboxylase subunit alpha, mitochondrial"/>
    <property type="match status" value="1"/>
</dbReference>
<keyword evidence="6" id="KW-0460">Magnesium</keyword>
<dbReference type="AlphaFoldDB" id="A0A921IQF3"/>
<dbReference type="GO" id="GO:0005524">
    <property type="term" value="F:ATP binding"/>
    <property type="evidence" value="ECO:0007669"/>
    <property type="project" value="UniProtKB-UniRule"/>
</dbReference>
<dbReference type="EC" id="6.3.4.14" evidence="1"/>
<name>A0A921IQF3_9ACTN</name>
<dbReference type="Pfam" id="PF02785">
    <property type="entry name" value="Biotin_carb_C"/>
    <property type="match status" value="1"/>
</dbReference>
<evidence type="ECO:0000256" key="7">
    <source>
        <dbReference type="ARBA" id="ARBA00023267"/>
    </source>
</evidence>
<keyword evidence="3" id="KW-0479">Metal-binding</keyword>
<dbReference type="SUPFAM" id="SSF56059">
    <property type="entry name" value="Glutathione synthetase ATP-binding domain-like"/>
    <property type="match status" value="1"/>
</dbReference>
<dbReference type="InterPro" id="IPR004549">
    <property type="entry name" value="Acetyl_CoA_COase_biotin_COase"/>
</dbReference>
<comment type="pathway">
    <text evidence="8">Amino-acid degradation; L-leucine degradation.</text>
</comment>
<dbReference type="InterPro" id="IPR016185">
    <property type="entry name" value="PreATP-grasp_dom_sf"/>
</dbReference>
<dbReference type="FunFam" id="3.30.1490.20:FF:000018">
    <property type="entry name" value="Biotin carboxylase"/>
    <property type="match status" value="1"/>
</dbReference>
<dbReference type="InterPro" id="IPR005479">
    <property type="entry name" value="CPAse_ATP-bd"/>
</dbReference>
<evidence type="ECO:0000256" key="2">
    <source>
        <dbReference type="ARBA" id="ARBA00022598"/>
    </source>
</evidence>
<dbReference type="PROSITE" id="PS00866">
    <property type="entry name" value="CPSASE_1"/>
    <property type="match status" value="1"/>
</dbReference>
<evidence type="ECO:0000256" key="4">
    <source>
        <dbReference type="ARBA" id="ARBA00022741"/>
    </source>
</evidence>
<evidence type="ECO:0000259" key="10">
    <source>
        <dbReference type="PROSITE" id="PS50975"/>
    </source>
</evidence>
<dbReference type="GO" id="GO:0046872">
    <property type="term" value="F:metal ion binding"/>
    <property type="evidence" value="ECO:0007669"/>
    <property type="project" value="UniProtKB-KW"/>
</dbReference>
<keyword evidence="5 9" id="KW-0067">ATP-binding</keyword>
<dbReference type="NCBIfam" id="NF006367">
    <property type="entry name" value="PRK08591.1"/>
    <property type="match status" value="1"/>
</dbReference>
<dbReference type="FunFam" id="3.40.50.20:FF:000010">
    <property type="entry name" value="Propionyl-CoA carboxylase subunit alpha"/>
    <property type="match status" value="1"/>
</dbReference>
<protein>
    <recommendedName>
        <fullName evidence="1">biotin carboxylase</fullName>
        <ecNumber evidence="1">6.3.4.14</ecNumber>
    </recommendedName>
</protein>
<dbReference type="PANTHER" id="PTHR18866">
    <property type="entry name" value="CARBOXYLASE:PYRUVATE/ACETYL-COA/PROPIONYL-COA CARBOXYLASE"/>
    <property type="match status" value="1"/>
</dbReference>
<evidence type="ECO:0000256" key="1">
    <source>
        <dbReference type="ARBA" id="ARBA00013263"/>
    </source>
</evidence>
<evidence type="ECO:0000259" key="11">
    <source>
        <dbReference type="PROSITE" id="PS50979"/>
    </source>
</evidence>
<evidence type="ECO:0000256" key="9">
    <source>
        <dbReference type="PROSITE-ProRule" id="PRU00409"/>
    </source>
</evidence>
<dbReference type="PANTHER" id="PTHR18866:SF33">
    <property type="entry name" value="METHYLCROTONOYL-COA CARBOXYLASE SUBUNIT ALPHA, MITOCHONDRIAL-RELATED"/>
    <property type="match status" value="1"/>
</dbReference>
<evidence type="ECO:0000256" key="5">
    <source>
        <dbReference type="ARBA" id="ARBA00022840"/>
    </source>
</evidence>
<dbReference type="GO" id="GO:0004075">
    <property type="term" value="F:biotin carboxylase activity"/>
    <property type="evidence" value="ECO:0007669"/>
    <property type="project" value="UniProtKB-EC"/>
</dbReference>
<feature type="domain" description="Biotin carboxylation" evidence="11">
    <location>
        <begin position="1"/>
        <end position="446"/>
    </location>
</feature>
<dbReference type="PROSITE" id="PS50975">
    <property type="entry name" value="ATP_GRASP"/>
    <property type="match status" value="1"/>
</dbReference>
<dbReference type="PROSITE" id="PS00867">
    <property type="entry name" value="CPSASE_2"/>
    <property type="match status" value="1"/>
</dbReference>
<reference evidence="12" key="2">
    <citation type="submission" date="2021-09" db="EMBL/GenBank/DDBJ databases">
        <authorList>
            <person name="Gilroy R."/>
        </authorList>
    </citation>
    <scope>NUCLEOTIDE SEQUENCE</scope>
    <source>
        <strain evidence="12">ChiGjej2B2-7701</strain>
    </source>
</reference>
<dbReference type="PROSITE" id="PS50979">
    <property type="entry name" value="BC"/>
    <property type="match status" value="1"/>
</dbReference>
<dbReference type="Pfam" id="PF00289">
    <property type="entry name" value="Biotin_carb_N"/>
    <property type="match status" value="1"/>
</dbReference>
<reference evidence="12" key="1">
    <citation type="journal article" date="2021" name="PeerJ">
        <title>Extensive microbial diversity within the chicken gut microbiome revealed by metagenomics and culture.</title>
        <authorList>
            <person name="Gilroy R."/>
            <person name="Ravi A."/>
            <person name="Getino M."/>
            <person name="Pursley I."/>
            <person name="Horton D.L."/>
            <person name="Alikhan N.F."/>
            <person name="Baker D."/>
            <person name="Gharbi K."/>
            <person name="Hall N."/>
            <person name="Watson M."/>
            <person name="Adriaenssens E.M."/>
            <person name="Foster-Nyarko E."/>
            <person name="Jarju S."/>
            <person name="Secka A."/>
            <person name="Antonio M."/>
            <person name="Oren A."/>
            <person name="Chaudhuri R.R."/>
            <person name="La Ragione R."/>
            <person name="Hildebrand F."/>
            <person name="Pallen M.J."/>
        </authorList>
    </citation>
    <scope>NUCLEOTIDE SEQUENCE</scope>
    <source>
        <strain evidence="12">ChiGjej2B2-7701</strain>
    </source>
</reference>
<organism evidence="12 13">
    <name type="scientific">Collinsella ihumii</name>
    <dbReference type="NCBI Taxonomy" id="1720204"/>
    <lineage>
        <taxon>Bacteria</taxon>
        <taxon>Bacillati</taxon>
        <taxon>Actinomycetota</taxon>
        <taxon>Coriobacteriia</taxon>
        <taxon>Coriobacteriales</taxon>
        <taxon>Coriobacteriaceae</taxon>
        <taxon>Collinsella</taxon>
    </lineage>
</organism>
<dbReference type="InterPro" id="IPR005481">
    <property type="entry name" value="BC-like_N"/>
</dbReference>
<dbReference type="InterPro" id="IPR005482">
    <property type="entry name" value="Biotin_COase_C"/>
</dbReference>
<evidence type="ECO:0000256" key="8">
    <source>
        <dbReference type="ARBA" id="ARBA00046317"/>
    </source>
</evidence>
<dbReference type="SUPFAM" id="SSF52440">
    <property type="entry name" value="PreATP-grasp domain"/>
    <property type="match status" value="1"/>
</dbReference>
<sequence length="461" mass="50854">MFKRILIANRGEIAVRVFRACRELDIEPVVVYSEADREALHVQLAEHSYCIGPASSAQSYLNTDAILTVAKAAHCDAIHPGYGFLSENAEFADECEKNGITWIGPSGDVIRMMGNKAAARELMKNAGVPVVPGSDGSVADSAEAKRIADEIGYPVLIKAAAGGGGRGMRKVFDPDQFEDLFEEARAESRACFNDDEMYLEKLVLNPHHIEFQIMADSCGNVVQLGERDCSIQRRGQKMIEETPSRVLTPELRERMGEAAVKAARAAGYVNAGTIEFVLDPSGEFYFIEMNTRIQVEHPITECVTGIDLVREQLRVASGLSLSFTQDDINLRGHAIECRINAEDPAHGFLPSPGLVDFVHLPGGYGVRVDTGLYAGCELPPYYDSLAAKLIVWAPTRLEAIRRMRRCLEEFVIDGPKTNIDVLHQIMYHPGFIRATYNTSFIDENLDTLLAWTNAADVQEEA</sequence>
<keyword evidence="2 12" id="KW-0436">Ligase</keyword>
<proteinExistence type="predicted"/>
<evidence type="ECO:0000313" key="12">
    <source>
        <dbReference type="EMBL" id="HJG30798.1"/>
    </source>
</evidence>
<gene>
    <name evidence="12" type="primary">accC</name>
    <name evidence="12" type="ORF">K8U80_05315</name>
</gene>
<dbReference type="InterPro" id="IPR011761">
    <property type="entry name" value="ATP-grasp"/>
</dbReference>
<dbReference type="NCBIfam" id="TIGR00514">
    <property type="entry name" value="accC"/>
    <property type="match status" value="1"/>
</dbReference>
<dbReference type="Gene3D" id="3.30.470.20">
    <property type="entry name" value="ATP-grasp fold, B domain"/>
    <property type="match status" value="1"/>
</dbReference>
<dbReference type="Pfam" id="PF02786">
    <property type="entry name" value="CPSase_L_D2"/>
    <property type="match status" value="1"/>
</dbReference>
<dbReference type="InterPro" id="IPR011054">
    <property type="entry name" value="Rudment_hybrid_motif"/>
</dbReference>
<dbReference type="EMBL" id="DYVF01000037">
    <property type="protein sequence ID" value="HJG30798.1"/>
    <property type="molecule type" value="Genomic_DNA"/>
</dbReference>
<evidence type="ECO:0000313" key="13">
    <source>
        <dbReference type="Proteomes" id="UP000746751"/>
    </source>
</evidence>
<comment type="caution">
    <text evidence="12">The sequence shown here is derived from an EMBL/GenBank/DDBJ whole genome shotgun (WGS) entry which is preliminary data.</text>
</comment>
<dbReference type="SUPFAM" id="SSF51246">
    <property type="entry name" value="Rudiment single hybrid motif"/>
    <property type="match status" value="1"/>
</dbReference>
<evidence type="ECO:0000256" key="6">
    <source>
        <dbReference type="ARBA" id="ARBA00022842"/>
    </source>
</evidence>
<evidence type="ECO:0000256" key="3">
    <source>
        <dbReference type="ARBA" id="ARBA00022723"/>
    </source>
</evidence>